<accession>A0A450UWG4</accession>
<evidence type="ECO:0000256" key="1">
    <source>
        <dbReference type="ARBA" id="ARBA00022603"/>
    </source>
</evidence>
<dbReference type="GO" id="GO:0008168">
    <property type="term" value="F:methyltransferase activity"/>
    <property type="evidence" value="ECO:0007669"/>
    <property type="project" value="UniProtKB-KW"/>
</dbReference>
<evidence type="ECO:0000256" key="3">
    <source>
        <dbReference type="ARBA" id="ARBA00022691"/>
    </source>
</evidence>
<feature type="domain" description="Methyltransferase" evidence="4">
    <location>
        <begin position="41"/>
        <end position="130"/>
    </location>
</feature>
<sequence>MQNLLFRRPDLYDKAYPADDALPEMCRGLFDRHLGKQPASILDVGCGTGREIKALSETCPDCVGVDHLPAMVEFARSKYPELSFQVGDMFSLRLGRAFDAITCLGGVMLYALTHEEIDDTLRTFAAHARTGTLLILELFNGARYLAADGFREHTEFRIMLEDGAVGKGVASYTFDRRRQRLIRKRVWHIPAPVEDWCEYRLFFPAELEHLLGEQGFRVVDMFDNKAMKEGDLSGEWLYVAALFR</sequence>
<dbReference type="SUPFAM" id="SSF53335">
    <property type="entry name" value="S-adenosyl-L-methionine-dependent methyltransferases"/>
    <property type="match status" value="1"/>
</dbReference>
<name>A0A450UWG4_9GAMM</name>
<dbReference type="EMBL" id="CAADFI010000011">
    <property type="protein sequence ID" value="VFJ90721.1"/>
    <property type="molecule type" value="Genomic_DNA"/>
</dbReference>
<dbReference type="Pfam" id="PF13649">
    <property type="entry name" value="Methyltransf_25"/>
    <property type="match status" value="1"/>
</dbReference>
<proteinExistence type="predicted"/>
<dbReference type="GO" id="GO:0032259">
    <property type="term" value="P:methylation"/>
    <property type="evidence" value="ECO:0007669"/>
    <property type="project" value="UniProtKB-KW"/>
</dbReference>
<evidence type="ECO:0000313" key="6">
    <source>
        <dbReference type="EMBL" id="VFJ90721.1"/>
    </source>
</evidence>
<organism evidence="7">
    <name type="scientific">Candidatus Kentrum eta</name>
    <dbReference type="NCBI Taxonomy" id="2126337"/>
    <lineage>
        <taxon>Bacteria</taxon>
        <taxon>Pseudomonadati</taxon>
        <taxon>Pseudomonadota</taxon>
        <taxon>Gammaproteobacteria</taxon>
        <taxon>Candidatus Kentrum</taxon>
    </lineage>
</organism>
<keyword evidence="2 7" id="KW-0808">Transferase</keyword>
<evidence type="ECO:0000313" key="5">
    <source>
        <dbReference type="EMBL" id="VFJ88614.1"/>
    </source>
</evidence>
<dbReference type="EMBL" id="CAADFJ010000009">
    <property type="protein sequence ID" value="VFJ96872.1"/>
    <property type="molecule type" value="Genomic_DNA"/>
</dbReference>
<protein>
    <submittedName>
        <fullName evidence="7">Methyltransferase domain-containing protein</fullName>
    </submittedName>
</protein>
<dbReference type="Gene3D" id="2.20.130.10">
    <property type="entry name" value="CAC2371-like domains"/>
    <property type="match status" value="1"/>
</dbReference>
<dbReference type="AlphaFoldDB" id="A0A450UWG4"/>
<keyword evidence="1 7" id="KW-0489">Methyltransferase</keyword>
<dbReference type="PANTHER" id="PTHR43464">
    <property type="entry name" value="METHYLTRANSFERASE"/>
    <property type="match status" value="1"/>
</dbReference>
<dbReference type="InterPro" id="IPR041698">
    <property type="entry name" value="Methyltransf_25"/>
</dbReference>
<evidence type="ECO:0000313" key="7">
    <source>
        <dbReference type="EMBL" id="VFJ96872.1"/>
    </source>
</evidence>
<gene>
    <name evidence="5" type="ORF">BECKH772A_GA0070896_1001017</name>
    <name evidence="6" type="ORF">BECKH772B_GA0070898_1001117</name>
    <name evidence="7" type="ORF">BECKH772C_GA0070978_1000917</name>
</gene>
<dbReference type="Gene3D" id="3.40.50.150">
    <property type="entry name" value="Vaccinia Virus protein VP39"/>
    <property type="match status" value="1"/>
</dbReference>
<evidence type="ECO:0000256" key="2">
    <source>
        <dbReference type="ARBA" id="ARBA00022679"/>
    </source>
</evidence>
<dbReference type="PANTHER" id="PTHR43464:SF19">
    <property type="entry name" value="UBIQUINONE BIOSYNTHESIS O-METHYLTRANSFERASE, MITOCHONDRIAL"/>
    <property type="match status" value="1"/>
</dbReference>
<dbReference type="InterPro" id="IPR029063">
    <property type="entry name" value="SAM-dependent_MTases_sf"/>
</dbReference>
<reference evidence="7" key="1">
    <citation type="submission" date="2019-02" db="EMBL/GenBank/DDBJ databases">
        <authorList>
            <person name="Gruber-Vodicka R. H."/>
            <person name="Seah K. B. B."/>
        </authorList>
    </citation>
    <scope>NUCLEOTIDE SEQUENCE</scope>
    <source>
        <strain evidence="7">BECK_SA2B12</strain>
        <strain evidence="5">BECK_SA2B15</strain>
        <strain evidence="6">BECK_SA2B20</strain>
    </source>
</reference>
<evidence type="ECO:0000259" key="4">
    <source>
        <dbReference type="Pfam" id="PF13649"/>
    </source>
</evidence>
<keyword evidence="3" id="KW-0949">S-adenosyl-L-methionine</keyword>
<dbReference type="CDD" id="cd02440">
    <property type="entry name" value="AdoMet_MTases"/>
    <property type="match status" value="1"/>
</dbReference>
<dbReference type="EMBL" id="CAADFG010000010">
    <property type="protein sequence ID" value="VFJ88614.1"/>
    <property type="molecule type" value="Genomic_DNA"/>
</dbReference>